<keyword evidence="3" id="KW-1185">Reference proteome</keyword>
<dbReference type="OrthoDB" id="513711at2"/>
<reference evidence="2 3" key="1">
    <citation type="submission" date="2019-02" db="EMBL/GenBank/DDBJ databases">
        <title>Apibacter muscae sp. nov.: a novel member of the house fly microbiota.</title>
        <authorList>
            <person name="Park R."/>
        </authorList>
    </citation>
    <scope>NUCLEOTIDE SEQUENCE [LARGE SCALE GENOMIC DNA]</scope>
    <source>
        <strain evidence="2 3">AL1</strain>
    </source>
</reference>
<accession>A0A563DEG1</accession>
<dbReference type="AlphaFoldDB" id="A0A563DEG1"/>
<dbReference type="EMBL" id="SELH01000017">
    <property type="protein sequence ID" value="TWP28688.1"/>
    <property type="molecule type" value="Genomic_DNA"/>
</dbReference>
<feature type="transmembrane region" description="Helical" evidence="1">
    <location>
        <begin position="33"/>
        <end position="56"/>
    </location>
</feature>
<evidence type="ECO:0008006" key="4">
    <source>
        <dbReference type="Google" id="ProtNLM"/>
    </source>
</evidence>
<feature type="transmembrane region" description="Helical" evidence="1">
    <location>
        <begin position="155"/>
        <end position="174"/>
    </location>
</feature>
<feature type="transmembrane region" description="Helical" evidence="1">
    <location>
        <begin position="233"/>
        <end position="256"/>
    </location>
</feature>
<keyword evidence="1" id="KW-0472">Membrane</keyword>
<dbReference type="SUPFAM" id="SSF54637">
    <property type="entry name" value="Thioesterase/thiol ester dehydrase-isomerase"/>
    <property type="match status" value="1"/>
</dbReference>
<proteinExistence type="predicted"/>
<gene>
    <name evidence="2" type="ORF">ETU09_05055</name>
</gene>
<feature type="transmembrane region" description="Helical" evidence="1">
    <location>
        <begin position="402"/>
        <end position="419"/>
    </location>
</feature>
<keyword evidence="1" id="KW-0812">Transmembrane</keyword>
<feature type="transmembrane region" description="Helical" evidence="1">
    <location>
        <begin position="86"/>
        <end position="111"/>
    </location>
</feature>
<dbReference type="Gene3D" id="3.10.129.10">
    <property type="entry name" value="Hotdog Thioesterase"/>
    <property type="match status" value="1"/>
</dbReference>
<evidence type="ECO:0000313" key="2">
    <source>
        <dbReference type="EMBL" id="TWP28688.1"/>
    </source>
</evidence>
<organism evidence="2 3">
    <name type="scientific">Apibacter muscae</name>
    <dbReference type="NCBI Taxonomy" id="2509004"/>
    <lineage>
        <taxon>Bacteria</taxon>
        <taxon>Pseudomonadati</taxon>
        <taxon>Bacteroidota</taxon>
        <taxon>Flavobacteriia</taxon>
        <taxon>Flavobacteriales</taxon>
        <taxon>Weeksellaceae</taxon>
        <taxon>Apibacter</taxon>
    </lineage>
</organism>
<feature type="transmembrane region" description="Helical" evidence="1">
    <location>
        <begin position="342"/>
        <end position="362"/>
    </location>
</feature>
<feature type="transmembrane region" description="Helical" evidence="1">
    <location>
        <begin position="194"/>
        <end position="212"/>
    </location>
</feature>
<feature type="transmembrane region" description="Helical" evidence="1">
    <location>
        <begin position="368"/>
        <end position="390"/>
    </location>
</feature>
<feature type="transmembrane region" description="Helical" evidence="1">
    <location>
        <begin position="123"/>
        <end position="143"/>
    </location>
</feature>
<evidence type="ECO:0000313" key="3">
    <source>
        <dbReference type="Proteomes" id="UP000319499"/>
    </source>
</evidence>
<evidence type="ECO:0000256" key="1">
    <source>
        <dbReference type="SAM" id="Phobius"/>
    </source>
</evidence>
<dbReference type="InterPro" id="IPR029069">
    <property type="entry name" value="HotDog_dom_sf"/>
</dbReference>
<dbReference type="Pfam" id="PF13279">
    <property type="entry name" value="4HBT_2"/>
    <property type="match status" value="1"/>
</dbReference>
<comment type="caution">
    <text evidence="2">The sequence shown here is derived from an EMBL/GenBank/DDBJ whole genome shotgun (WGS) entry which is preliminary data.</text>
</comment>
<feature type="transmembrane region" description="Helical" evidence="1">
    <location>
        <begin position="299"/>
        <end position="322"/>
    </location>
</feature>
<protein>
    <recommendedName>
        <fullName evidence="4">Acyl-CoA thioesterase</fullName>
    </recommendedName>
</protein>
<dbReference type="RefSeq" id="WP_146292284.1">
    <property type="nucleotide sequence ID" value="NZ_SELH01000017.1"/>
</dbReference>
<dbReference type="Proteomes" id="UP000319499">
    <property type="component" value="Unassembled WGS sequence"/>
</dbReference>
<sequence length="624" mass="71576">MGYKFLKSWLWGNSVALSWLWGLGLFFSVQMTFLFGLTGLFSFAFLNALGLFLFGYGTQKIASRDKGSESLERFFKRWSKPFRLSLYLYQLIALTLTIFAIIKYLVMPLLVSFWPDWETQGTILQVFLLLLVAALVISAACLIGEEFTIKTIKYWHLFAGILILLSIISILCFFSPSELVQYSAWIKIETCKPIFWGYLIPILIGFFVGPWLDLQQWQRAIEMRKENVNISVSYMWGGLIFFFFLIFHGFLASLVFNNPWFSPNMTFVGLGGLEYGHDLIVKYMLHFQSIFPWWIPTSYFIFITLAIITTLDSGYIATKWFLKENSKSSNSPILSMIPEGIINSPIPTFILAGFIAVFGVLINCEIEYFMVFFATFFVAYAALGIARCFVPNSQHSLPQVKLFSIGAFSLVIFACGYFLQVAWLMILGSILPILYVCWLVLNTDLLRVVKEKVEEVMDVASEIPVLKSISKATQTALNGKIKEVSTGSHFEDKWFVHSFMATYADTNSVGNVYFGVYALWVGKTRELFFNYVLPDFDLKDTKYLILTRSFEHKYINETREFEKISVKIRVSEYNRKFATLSHQVYDSAGNLLGKGKQQLIFVSPENYKILDIPAEVLKAFMPFM</sequence>
<dbReference type="CDD" id="cd00586">
    <property type="entry name" value="4HBT"/>
    <property type="match status" value="1"/>
</dbReference>
<name>A0A563DEG1_9FLAO</name>
<feature type="transmembrane region" description="Helical" evidence="1">
    <location>
        <begin position="9"/>
        <end position="27"/>
    </location>
</feature>
<keyword evidence="1" id="KW-1133">Transmembrane helix</keyword>